<dbReference type="NCBIfam" id="TIGR01552">
    <property type="entry name" value="phd_fam"/>
    <property type="match status" value="1"/>
</dbReference>
<dbReference type="InterPro" id="IPR051416">
    <property type="entry name" value="phD-YefM_TA_antitoxins"/>
</dbReference>
<dbReference type="Pfam" id="PF02604">
    <property type="entry name" value="PhdYeFM_antitox"/>
    <property type="match status" value="1"/>
</dbReference>
<name>A0A2Z3H8E7_9BACT</name>
<evidence type="ECO:0000313" key="3">
    <source>
        <dbReference type="EMBL" id="AWM42323.1"/>
    </source>
</evidence>
<evidence type="ECO:0000313" key="4">
    <source>
        <dbReference type="Proteomes" id="UP000245802"/>
    </source>
</evidence>
<dbReference type="OrthoDB" id="9800503at2"/>
<dbReference type="Proteomes" id="UP000245802">
    <property type="component" value="Chromosome"/>
</dbReference>
<organism evidence="3 4">
    <name type="scientific">Gemmata obscuriglobus</name>
    <dbReference type="NCBI Taxonomy" id="114"/>
    <lineage>
        <taxon>Bacteria</taxon>
        <taxon>Pseudomonadati</taxon>
        <taxon>Planctomycetota</taxon>
        <taxon>Planctomycetia</taxon>
        <taxon>Gemmatales</taxon>
        <taxon>Gemmataceae</taxon>
        <taxon>Gemmata</taxon>
    </lineage>
</organism>
<gene>
    <name evidence="3" type="ORF">C1280_20500</name>
</gene>
<comment type="similarity">
    <text evidence="1 2">Belongs to the phD/YefM antitoxin family.</text>
</comment>
<dbReference type="SUPFAM" id="SSF143120">
    <property type="entry name" value="YefM-like"/>
    <property type="match status" value="1"/>
</dbReference>
<protein>
    <recommendedName>
        <fullName evidence="2">Antitoxin</fullName>
    </recommendedName>
</protein>
<dbReference type="KEGG" id="gog:C1280_20500"/>
<dbReference type="InterPro" id="IPR036165">
    <property type="entry name" value="YefM-like_sf"/>
</dbReference>
<comment type="function">
    <text evidence="2">Antitoxin component of a type II toxin-antitoxin (TA) system.</text>
</comment>
<dbReference type="Gene3D" id="3.40.1620.10">
    <property type="entry name" value="YefM-like domain"/>
    <property type="match status" value="1"/>
</dbReference>
<keyword evidence="4" id="KW-1185">Reference proteome</keyword>
<dbReference type="InterPro" id="IPR006442">
    <property type="entry name" value="Antitoxin_Phd/YefM"/>
</dbReference>
<dbReference type="PANTHER" id="PTHR35377:SF8">
    <property type="entry name" value="ANTITOXIN VAPB22"/>
    <property type="match status" value="1"/>
</dbReference>
<reference evidence="3 4" key="1">
    <citation type="submission" date="2018-01" db="EMBL/GenBank/DDBJ databases">
        <title>G. obscuriglobus.</title>
        <authorList>
            <person name="Franke J."/>
            <person name="Blomberg W."/>
            <person name="Selmecki A."/>
        </authorList>
    </citation>
    <scope>NUCLEOTIDE SEQUENCE [LARGE SCALE GENOMIC DNA]</scope>
    <source>
        <strain evidence="3 4">DSM 5831</strain>
    </source>
</reference>
<dbReference type="EMBL" id="CP025958">
    <property type="protein sequence ID" value="AWM42323.1"/>
    <property type="molecule type" value="Genomic_DNA"/>
</dbReference>
<evidence type="ECO:0000256" key="2">
    <source>
        <dbReference type="RuleBase" id="RU362080"/>
    </source>
</evidence>
<accession>A0A2Z3H8E7</accession>
<evidence type="ECO:0000256" key="1">
    <source>
        <dbReference type="ARBA" id="ARBA00009981"/>
    </source>
</evidence>
<proteinExistence type="inferred from homology"/>
<dbReference type="AlphaFoldDB" id="A0A2Z3H8E7"/>
<dbReference type="PANTHER" id="PTHR35377">
    <property type="entry name" value="ANTITOXIN VAPB49-RELATED-RELATED"/>
    <property type="match status" value="1"/>
</dbReference>
<sequence>MVTVGLYEAKTKLSELLDRVEGGEELVITRHGVPVARLVPAAHVSRRDIAGAISEWRRLRTDTQLNPPGADHVTVRDLINYGRK</sequence>